<reference evidence="7 8" key="1">
    <citation type="submission" date="2019-06" db="EMBL/GenBank/DDBJ databases">
        <title>Gramella sabulilitoris sp. nov., isolated from a marine sand.</title>
        <authorList>
            <person name="Yoon J.-H."/>
        </authorList>
    </citation>
    <scope>NUCLEOTIDE SEQUENCE [LARGE SCALE GENOMIC DNA]</scope>
    <source>
        <strain evidence="7 8">HSMS-1</strain>
    </source>
</reference>
<feature type="domain" description="D-isomer specific 2-hydroxyacid dehydrogenase NAD-binding" evidence="6">
    <location>
        <begin position="125"/>
        <end position="244"/>
    </location>
</feature>
<dbReference type="Pfam" id="PF00389">
    <property type="entry name" value="2-Hacid_dh"/>
    <property type="match status" value="1"/>
</dbReference>
<dbReference type="GO" id="GO:0016616">
    <property type="term" value="F:oxidoreductase activity, acting on the CH-OH group of donors, NAD or NADP as acceptor"/>
    <property type="evidence" value="ECO:0007669"/>
    <property type="project" value="InterPro"/>
</dbReference>
<name>A0A550I6Z8_9FLAO</name>
<evidence type="ECO:0000259" key="5">
    <source>
        <dbReference type="Pfam" id="PF00389"/>
    </source>
</evidence>
<evidence type="ECO:0000259" key="6">
    <source>
        <dbReference type="Pfam" id="PF02826"/>
    </source>
</evidence>
<keyword evidence="8" id="KW-1185">Reference proteome</keyword>
<dbReference type="InterPro" id="IPR036291">
    <property type="entry name" value="NAD(P)-bd_dom_sf"/>
</dbReference>
<evidence type="ECO:0000256" key="4">
    <source>
        <dbReference type="RuleBase" id="RU003719"/>
    </source>
</evidence>
<dbReference type="OrthoDB" id="9805416at2"/>
<dbReference type="InterPro" id="IPR050418">
    <property type="entry name" value="D-iso_2-hydroxyacid_DH_PdxB"/>
</dbReference>
<dbReference type="EMBL" id="VHSF01000001">
    <property type="protein sequence ID" value="TRO66752.1"/>
    <property type="molecule type" value="Genomic_DNA"/>
</dbReference>
<dbReference type="RefSeq" id="WP_143409529.1">
    <property type="nucleotide sequence ID" value="NZ_VHSF01000001.1"/>
</dbReference>
<gene>
    <name evidence="7" type="ORF">FGM01_02355</name>
</gene>
<sequence length="300" mass="33549">MEFNKIVCVDQTKLNKQAISELQNFSRTEVEVYTDYPETVEEIIQRIGDAEAVLVSWHTKIDEQVIRSCPNLKYIGMACSLYDDDSANVAVEFARENGITVTGINDYGDPGVAEFIISELIQLLNGYKGHQWKEIPVELTGLKIGIIGLGVTGKLLANCLLPFGPDLYYYSKTRKTGWEDKGVKYLGLHDLLEKCEVISLHLPKNNSILAEKEFKKFGDGKILINTSLGCPFDELSFQQWMRNKTNFAIFDGDAGSSLSEASLRSKQVIALETSAGWSSKTKDRLSEKVLDNLKEYLTGV</sequence>
<comment type="similarity">
    <text evidence="1 4">Belongs to the D-isomer specific 2-hydroxyacid dehydrogenase family.</text>
</comment>
<dbReference type="GO" id="GO:0051287">
    <property type="term" value="F:NAD binding"/>
    <property type="evidence" value="ECO:0007669"/>
    <property type="project" value="InterPro"/>
</dbReference>
<proteinExistence type="inferred from homology"/>
<organism evidence="7 8">
    <name type="scientific">Christiangramia sabulilitoris</name>
    <dbReference type="NCBI Taxonomy" id="2583991"/>
    <lineage>
        <taxon>Bacteria</taxon>
        <taxon>Pseudomonadati</taxon>
        <taxon>Bacteroidota</taxon>
        <taxon>Flavobacteriia</taxon>
        <taxon>Flavobacteriales</taxon>
        <taxon>Flavobacteriaceae</taxon>
        <taxon>Christiangramia</taxon>
    </lineage>
</organism>
<evidence type="ECO:0000256" key="2">
    <source>
        <dbReference type="ARBA" id="ARBA00023002"/>
    </source>
</evidence>
<dbReference type="AlphaFoldDB" id="A0A550I6Z8"/>
<feature type="domain" description="D-isomer specific 2-hydroxyacid dehydrogenase catalytic" evidence="5">
    <location>
        <begin position="14"/>
        <end position="299"/>
    </location>
</feature>
<dbReference type="SUPFAM" id="SSF52283">
    <property type="entry name" value="Formate/glycerate dehydrogenase catalytic domain-like"/>
    <property type="match status" value="1"/>
</dbReference>
<dbReference type="Pfam" id="PF02826">
    <property type="entry name" value="2-Hacid_dh_C"/>
    <property type="match status" value="1"/>
</dbReference>
<comment type="caution">
    <text evidence="7">The sequence shown here is derived from an EMBL/GenBank/DDBJ whole genome shotgun (WGS) entry which is preliminary data.</text>
</comment>
<dbReference type="SUPFAM" id="SSF51735">
    <property type="entry name" value="NAD(P)-binding Rossmann-fold domains"/>
    <property type="match status" value="1"/>
</dbReference>
<protein>
    <submittedName>
        <fullName evidence="7">Dihydrofolate reductase</fullName>
    </submittedName>
</protein>
<accession>A0A550I6Z8</accession>
<evidence type="ECO:0000313" key="7">
    <source>
        <dbReference type="EMBL" id="TRO66752.1"/>
    </source>
</evidence>
<evidence type="ECO:0000256" key="3">
    <source>
        <dbReference type="ARBA" id="ARBA00023027"/>
    </source>
</evidence>
<dbReference type="Proteomes" id="UP000315131">
    <property type="component" value="Unassembled WGS sequence"/>
</dbReference>
<dbReference type="Gene3D" id="3.40.50.720">
    <property type="entry name" value="NAD(P)-binding Rossmann-like Domain"/>
    <property type="match status" value="2"/>
</dbReference>
<dbReference type="PANTHER" id="PTHR43761:SF1">
    <property type="entry name" value="D-ISOMER SPECIFIC 2-HYDROXYACID DEHYDROGENASE CATALYTIC DOMAIN-CONTAINING PROTEIN-RELATED"/>
    <property type="match status" value="1"/>
</dbReference>
<dbReference type="InterPro" id="IPR006140">
    <property type="entry name" value="D-isomer_DH_NAD-bd"/>
</dbReference>
<dbReference type="InterPro" id="IPR006139">
    <property type="entry name" value="D-isomer_2_OHA_DH_cat_dom"/>
</dbReference>
<keyword evidence="2 4" id="KW-0560">Oxidoreductase</keyword>
<evidence type="ECO:0000256" key="1">
    <source>
        <dbReference type="ARBA" id="ARBA00005854"/>
    </source>
</evidence>
<dbReference type="PANTHER" id="PTHR43761">
    <property type="entry name" value="D-ISOMER SPECIFIC 2-HYDROXYACID DEHYDROGENASE FAMILY PROTEIN (AFU_ORTHOLOGUE AFUA_1G13630)"/>
    <property type="match status" value="1"/>
</dbReference>
<evidence type="ECO:0000313" key="8">
    <source>
        <dbReference type="Proteomes" id="UP000315131"/>
    </source>
</evidence>
<keyword evidence="3" id="KW-0520">NAD</keyword>